<dbReference type="CDD" id="cd23808">
    <property type="entry name" value="UBCc_UBE2W"/>
    <property type="match status" value="1"/>
</dbReference>
<dbReference type="SMR" id="A0A1D6KGW2"/>
<proteinExistence type="predicted"/>
<dbReference type="SMART" id="SM00212">
    <property type="entry name" value="UBCc"/>
    <property type="match status" value="1"/>
</dbReference>
<dbReference type="PANTHER" id="PTHR24067">
    <property type="entry name" value="UBIQUITIN-CONJUGATING ENZYME E2"/>
    <property type="match status" value="1"/>
</dbReference>
<keyword evidence="4" id="KW-0833">Ubl conjugation pathway</keyword>
<dbReference type="ExpressionAtlas" id="A0A1D6KGW2">
    <property type="expression patterns" value="baseline and differential"/>
</dbReference>
<name>A0A1D6KGW2_MAIZE</name>
<reference evidence="8" key="1">
    <citation type="submission" date="2015-12" db="EMBL/GenBank/DDBJ databases">
        <title>Update maize B73 reference genome by single molecule sequencing technologies.</title>
        <authorList>
            <consortium name="Maize Genome Sequencing Project"/>
            <person name="Ware D."/>
        </authorList>
    </citation>
    <scope>NUCLEOTIDE SEQUENCE [LARGE SCALE GENOMIC DNA]</scope>
    <source>
        <tissue evidence="8">Seedling</tissue>
    </source>
</reference>
<dbReference type="GO" id="GO:0061631">
    <property type="term" value="F:ubiquitin conjugating enzyme activity"/>
    <property type="evidence" value="ECO:0007669"/>
    <property type="project" value="UniProtKB-EC"/>
</dbReference>
<dbReference type="EMBL" id="CM007647">
    <property type="protein sequence ID" value="ONM02314.1"/>
    <property type="molecule type" value="Genomic_DNA"/>
</dbReference>
<evidence type="ECO:0000256" key="4">
    <source>
        <dbReference type="ARBA" id="ARBA00022786"/>
    </source>
</evidence>
<keyword evidence="2" id="KW-0808">Transferase</keyword>
<dbReference type="STRING" id="4577.A0A1D6KGW2"/>
<keyword evidence="3" id="KW-0547">Nucleotide-binding</keyword>
<dbReference type="InParanoid" id="A0A1D6KGW2"/>
<dbReference type="PROSITE" id="PS50127">
    <property type="entry name" value="UBC_2"/>
    <property type="match status" value="1"/>
</dbReference>
<evidence type="ECO:0000256" key="2">
    <source>
        <dbReference type="ARBA" id="ARBA00022679"/>
    </source>
</evidence>
<gene>
    <name evidence="8" type="ORF">ZEAMMB73_Zm00001d031205</name>
</gene>
<organism evidence="8">
    <name type="scientific">Zea mays</name>
    <name type="common">Maize</name>
    <dbReference type="NCBI Taxonomy" id="4577"/>
    <lineage>
        <taxon>Eukaryota</taxon>
        <taxon>Viridiplantae</taxon>
        <taxon>Streptophyta</taxon>
        <taxon>Embryophyta</taxon>
        <taxon>Tracheophyta</taxon>
        <taxon>Spermatophyta</taxon>
        <taxon>Magnoliopsida</taxon>
        <taxon>Liliopsida</taxon>
        <taxon>Poales</taxon>
        <taxon>Poaceae</taxon>
        <taxon>PACMAD clade</taxon>
        <taxon>Panicoideae</taxon>
        <taxon>Andropogonodae</taxon>
        <taxon>Andropogoneae</taxon>
        <taxon>Tripsacinae</taxon>
        <taxon>Zea</taxon>
    </lineage>
</organism>
<comment type="function">
    <text evidence="6">Accepts the ubiquitin from the E1 complex and catalyzes its covalent attachment to other proteins.</text>
</comment>
<dbReference type="InterPro" id="IPR016135">
    <property type="entry name" value="UBQ-conjugating_enzyme/RWD"/>
</dbReference>
<sequence>MTSSSSPSRKALSKIACNRLQKELAEWQQNPPVGFKHKVSDNLQRWVIEVTGAAGTLYAGEAYQLQVDFPEHYPMEAPQVIFLNPAPMHPHIYSNGHICLDILYDSWSPAMTVSSVCISILSMLSSSPAKRTMTAMLGTAATGGRQRRLDGGSMTTRCNDLCGIACQPSVL</sequence>
<dbReference type="EC" id="2.3.2.23" evidence="1"/>
<feature type="domain" description="UBC core" evidence="7">
    <location>
        <begin position="15"/>
        <end position="167"/>
    </location>
</feature>
<accession>A0A1D6KGW2</accession>
<dbReference type="Pfam" id="PF00179">
    <property type="entry name" value="UQ_con"/>
    <property type="match status" value="1"/>
</dbReference>
<evidence type="ECO:0000256" key="6">
    <source>
        <dbReference type="ARBA" id="ARBA00056190"/>
    </source>
</evidence>
<evidence type="ECO:0000259" key="7">
    <source>
        <dbReference type="PROSITE" id="PS50127"/>
    </source>
</evidence>
<keyword evidence="5" id="KW-0067">ATP-binding</keyword>
<dbReference type="AlphaFoldDB" id="A0A1D6KGW2"/>
<dbReference type="GO" id="GO:0005524">
    <property type="term" value="F:ATP binding"/>
    <property type="evidence" value="ECO:0007669"/>
    <property type="project" value="UniProtKB-KW"/>
</dbReference>
<dbReference type="InterPro" id="IPR000608">
    <property type="entry name" value="UBC"/>
</dbReference>
<dbReference type="InterPro" id="IPR050113">
    <property type="entry name" value="Ub_conjugating_enzyme"/>
</dbReference>
<dbReference type="SUPFAM" id="SSF54495">
    <property type="entry name" value="UBC-like"/>
    <property type="match status" value="1"/>
</dbReference>
<protein>
    <recommendedName>
        <fullName evidence="1">E2 ubiquitin-conjugating enzyme</fullName>
        <ecNumber evidence="1">2.3.2.23</ecNumber>
    </recommendedName>
</protein>
<dbReference type="Gene3D" id="3.10.110.10">
    <property type="entry name" value="Ubiquitin Conjugating Enzyme"/>
    <property type="match status" value="1"/>
</dbReference>
<evidence type="ECO:0000256" key="5">
    <source>
        <dbReference type="ARBA" id="ARBA00022840"/>
    </source>
</evidence>
<evidence type="ECO:0000256" key="1">
    <source>
        <dbReference type="ARBA" id="ARBA00012486"/>
    </source>
</evidence>
<dbReference type="IntAct" id="A0A1D6KGW2">
    <property type="interactions" value="13"/>
</dbReference>
<dbReference type="FunFam" id="3.10.110.10:FF:000032">
    <property type="entry name" value="probable ubiquitin-conjugating enzyme E2 16"/>
    <property type="match status" value="1"/>
</dbReference>
<evidence type="ECO:0000313" key="8">
    <source>
        <dbReference type="EMBL" id="ONM02314.1"/>
    </source>
</evidence>
<evidence type="ECO:0000256" key="3">
    <source>
        <dbReference type="ARBA" id="ARBA00022741"/>
    </source>
</evidence>